<protein>
    <submittedName>
        <fullName evidence="8">Aminotransferase class I/II-fold pyridoxal phosphate-dependent enzyme</fullName>
    </submittedName>
</protein>
<feature type="domain" description="Orn/Lys/Arg decarboxylase C-terminal" evidence="7">
    <location>
        <begin position="392"/>
        <end position="432"/>
    </location>
</feature>
<keyword evidence="8" id="KW-0808">Transferase</keyword>
<evidence type="ECO:0000256" key="2">
    <source>
        <dbReference type="ARBA" id="ARBA00010671"/>
    </source>
</evidence>
<dbReference type="InterPro" id="IPR015424">
    <property type="entry name" value="PyrdxlP-dep_Trfase"/>
</dbReference>
<dbReference type="PANTHER" id="PTHR43277:SF4">
    <property type="entry name" value="ARGININE DECARBOXYLASE"/>
    <property type="match status" value="1"/>
</dbReference>
<dbReference type="Pfam" id="PF03711">
    <property type="entry name" value="OKR_DC_1_C"/>
    <property type="match status" value="1"/>
</dbReference>
<dbReference type="PANTHER" id="PTHR43277">
    <property type="entry name" value="ARGININE DECARBOXYLASE"/>
    <property type="match status" value="1"/>
</dbReference>
<keyword evidence="8" id="KW-0032">Aminotransferase</keyword>
<dbReference type="GO" id="GO:0008483">
    <property type="term" value="F:transaminase activity"/>
    <property type="evidence" value="ECO:0007669"/>
    <property type="project" value="UniProtKB-KW"/>
</dbReference>
<dbReference type="EMBL" id="SVER01000042">
    <property type="protein sequence ID" value="MBE5920648.1"/>
    <property type="molecule type" value="Genomic_DNA"/>
</dbReference>
<evidence type="ECO:0000256" key="4">
    <source>
        <dbReference type="ARBA" id="ARBA00022898"/>
    </source>
</evidence>
<dbReference type="Pfam" id="PF01276">
    <property type="entry name" value="OKR_DC_1"/>
    <property type="match status" value="1"/>
</dbReference>
<dbReference type="InterPro" id="IPR015421">
    <property type="entry name" value="PyrdxlP-dep_Trfase_major"/>
</dbReference>
<evidence type="ECO:0000256" key="5">
    <source>
        <dbReference type="ARBA" id="ARBA00023239"/>
    </source>
</evidence>
<comment type="cofactor">
    <cofactor evidence="1">
        <name>pyridoxal 5'-phosphate</name>
        <dbReference type="ChEBI" id="CHEBI:597326"/>
    </cofactor>
</comment>
<keyword evidence="3" id="KW-0210">Decarboxylase</keyword>
<dbReference type="GO" id="GO:0016831">
    <property type="term" value="F:carboxy-lyase activity"/>
    <property type="evidence" value="ECO:0007669"/>
    <property type="project" value="UniProtKB-KW"/>
</dbReference>
<sequence>MSLKKTLENYSKSNMYPFHMPGHKRMLDGPYKIDMTEVPGVDDLHDPENVIAEDQARLAKLYQSDRAYMLVGGSTVGNLAAIYASLNENDFVLIQRNSHKSVYNGVTLRHLRVGYLNPEIDENGIYQAITLEEIKSKIEQNKEKPKAIVITSPTYEGYYCDVCAIAEYCHSKNILLIVDEAHGAHLGFHKCFPNQASYVADITITSLHKTLPCLTGCAALLVKGNRIDSNRLREALDIFETSSPSYVLMNSISNCIDLLEKPMDYFENYVDNLEDFYSISGKLKALQIITEKTDKKDMGKIVISTKYTNITGVELAKILREKYEIETELSSFSYLLAMTSIMDSKKGFERLKQALIEIDASLQKGEISVPIADNITPVKKMELWEAKTKPATSCELKDAIGQVSTSMICLYPPGAPVIVPGEVITEESVSIIEEAKKAKIHVTGLNNGLICVVN</sequence>
<gene>
    <name evidence="8" type="ORF">E7272_12525</name>
</gene>
<dbReference type="Gene3D" id="3.90.105.10">
    <property type="entry name" value="Molybdopterin biosynthesis moea protein, domain 2"/>
    <property type="match status" value="1"/>
</dbReference>
<dbReference type="Gene3D" id="3.40.640.10">
    <property type="entry name" value="Type I PLP-dependent aspartate aminotransferase-like (Major domain)"/>
    <property type="match status" value="1"/>
</dbReference>
<proteinExistence type="inferred from homology"/>
<name>A0A927UEI8_9FIRM</name>
<comment type="similarity">
    <text evidence="2">Belongs to the Orn/Lys/Arg decarboxylase class-I family.</text>
</comment>
<feature type="domain" description="Orn/Lys/Arg decarboxylases family 1 pyridoxal-P attachment site" evidence="6">
    <location>
        <begin position="3"/>
        <end position="253"/>
    </location>
</feature>
<dbReference type="SUPFAM" id="SSF53383">
    <property type="entry name" value="PLP-dependent transferases"/>
    <property type="match status" value="1"/>
</dbReference>
<dbReference type="Proteomes" id="UP000766246">
    <property type="component" value="Unassembled WGS sequence"/>
</dbReference>
<evidence type="ECO:0000313" key="9">
    <source>
        <dbReference type="Proteomes" id="UP000766246"/>
    </source>
</evidence>
<dbReference type="SUPFAM" id="SSF55904">
    <property type="entry name" value="Ornithine decarboxylase C-terminal domain"/>
    <property type="match status" value="1"/>
</dbReference>
<dbReference type="InterPro" id="IPR052357">
    <property type="entry name" value="Orn_Lys_Arg_decarboxylase-I"/>
</dbReference>
<dbReference type="AlphaFoldDB" id="A0A927UEI8"/>
<accession>A0A927UEI8</accession>
<dbReference type="InterPro" id="IPR008286">
    <property type="entry name" value="Prn/Lys/Arg_de-COase_C"/>
</dbReference>
<reference evidence="8" key="1">
    <citation type="submission" date="2019-04" db="EMBL/GenBank/DDBJ databases">
        <title>Evolution of Biomass-Degrading Anaerobic Consortia Revealed by Metagenomics.</title>
        <authorList>
            <person name="Peng X."/>
        </authorList>
    </citation>
    <scope>NUCLEOTIDE SEQUENCE</scope>
    <source>
        <strain evidence="8">SIG311</strain>
    </source>
</reference>
<dbReference type="InterPro" id="IPR000310">
    <property type="entry name" value="Orn/Lys/Arg_deCO2ase_major_dom"/>
</dbReference>
<dbReference type="InterPro" id="IPR036633">
    <property type="entry name" value="Prn/Lys/Arg_de-COase_C_sf"/>
</dbReference>
<evidence type="ECO:0000259" key="6">
    <source>
        <dbReference type="Pfam" id="PF01276"/>
    </source>
</evidence>
<evidence type="ECO:0000313" key="8">
    <source>
        <dbReference type="EMBL" id="MBE5920648.1"/>
    </source>
</evidence>
<keyword evidence="5" id="KW-0456">Lyase</keyword>
<comment type="caution">
    <text evidence="8">The sequence shown here is derived from an EMBL/GenBank/DDBJ whole genome shotgun (WGS) entry which is preliminary data.</text>
</comment>
<evidence type="ECO:0000256" key="3">
    <source>
        <dbReference type="ARBA" id="ARBA00022793"/>
    </source>
</evidence>
<organism evidence="8 9">
    <name type="scientific">Pseudobutyrivibrio ruminis</name>
    <dbReference type="NCBI Taxonomy" id="46206"/>
    <lineage>
        <taxon>Bacteria</taxon>
        <taxon>Bacillati</taxon>
        <taxon>Bacillota</taxon>
        <taxon>Clostridia</taxon>
        <taxon>Lachnospirales</taxon>
        <taxon>Lachnospiraceae</taxon>
        <taxon>Pseudobutyrivibrio</taxon>
    </lineage>
</organism>
<evidence type="ECO:0000256" key="1">
    <source>
        <dbReference type="ARBA" id="ARBA00001933"/>
    </source>
</evidence>
<evidence type="ECO:0000259" key="7">
    <source>
        <dbReference type="Pfam" id="PF03711"/>
    </source>
</evidence>
<keyword evidence="4" id="KW-0663">Pyridoxal phosphate</keyword>